<feature type="signal peptide" evidence="2">
    <location>
        <begin position="1"/>
        <end position="26"/>
    </location>
</feature>
<sequence precursor="true">MYPRAQFFITAAVMSAILSLSFGANATCYTTNNDCSGANSKYRYDGESAAVPSISNQASDQAKVAAAASALEAIGTFLDKQDEQARQAEQQRIDQERANSEREQRQSSQTQRNFQSLDSFEASMGNDDWQSRASDTSSKKGSSVAKKPPQTSSTGDCNCREEAGICNATVVVVKKRSTGADFKVTSSAPRCSKVSYYIDNTPMLTVLNNTNSAMEHAAGLTKITNKTFEVESCKVCASK</sequence>
<evidence type="ECO:0000313" key="4">
    <source>
        <dbReference type="Proteomes" id="UP000326953"/>
    </source>
</evidence>
<dbReference type="AlphaFoldDB" id="A0A5E6U557"/>
<protein>
    <submittedName>
        <fullName evidence="3">Uncharacterized protein</fullName>
    </submittedName>
</protein>
<evidence type="ECO:0000313" key="3">
    <source>
        <dbReference type="EMBL" id="VVN00567.1"/>
    </source>
</evidence>
<name>A0A5E6U557_PSEFL</name>
<dbReference type="EMBL" id="CABVHK010000010">
    <property type="protein sequence ID" value="VVN00567.1"/>
    <property type="molecule type" value="Genomic_DNA"/>
</dbReference>
<dbReference type="Proteomes" id="UP000326953">
    <property type="component" value="Unassembled WGS sequence"/>
</dbReference>
<keyword evidence="2" id="KW-0732">Signal</keyword>
<evidence type="ECO:0000256" key="2">
    <source>
        <dbReference type="SAM" id="SignalP"/>
    </source>
</evidence>
<feature type="region of interest" description="Disordered" evidence="1">
    <location>
        <begin position="82"/>
        <end position="158"/>
    </location>
</feature>
<feature type="chain" id="PRO_5022845374" evidence="2">
    <location>
        <begin position="27"/>
        <end position="239"/>
    </location>
</feature>
<proteinExistence type="predicted"/>
<feature type="compositionally biased region" description="Basic and acidic residues" evidence="1">
    <location>
        <begin position="82"/>
        <end position="105"/>
    </location>
</feature>
<gene>
    <name evidence="3" type="ORF">PS662_03324</name>
</gene>
<reference evidence="3 4" key="1">
    <citation type="submission" date="2019-09" db="EMBL/GenBank/DDBJ databases">
        <authorList>
            <person name="Chandra G."/>
            <person name="Truman W A."/>
        </authorList>
    </citation>
    <scope>NUCLEOTIDE SEQUENCE [LARGE SCALE GENOMIC DNA]</scope>
    <source>
        <strain evidence="3">PS662</strain>
    </source>
</reference>
<organism evidence="3 4">
    <name type="scientific">Pseudomonas fluorescens</name>
    <dbReference type="NCBI Taxonomy" id="294"/>
    <lineage>
        <taxon>Bacteria</taxon>
        <taxon>Pseudomonadati</taxon>
        <taxon>Pseudomonadota</taxon>
        <taxon>Gammaproteobacteria</taxon>
        <taxon>Pseudomonadales</taxon>
        <taxon>Pseudomonadaceae</taxon>
        <taxon>Pseudomonas</taxon>
    </lineage>
</organism>
<dbReference type="RefSeq" id="WP_150711752.1">
    <property type="nucleotide sequence ID" value="NZ_CABVHK010000010.1"/>
</dbReference>
<accession>A0A5E6U557</accession>
<evidence type="ECO:0000256" key="1">
    <source>
        <dbReference type="SAM" id="MobiDB-lite"/>
    </source>
</evidence>
<dbReference type="OrthoDB" id="6903161at2"/>
<feature type="compositionally biased region" description="Polar residues" evidence="1">
    <location>
        <begin position="131"/>
        <end position="141"/>
    </location>
</feature>